<dbReference type="Proteomes" id="UP000262172">
    <property type="component" value="Unassembled WGS sequence"/>
</dbReference>
<reference evidence="1 2" key="1">
    <citation type="submission" date="2018-08" db="EMBL/GenBank/DDBJ databases">
        <title>Isolation, diversity and antifungal activity of Actinobacteria from cow dung.</title>
        <authorList>
            <person name="Ling L."/>
        </authorList>
    </citation>
    <scope>NUCLEOTIDE SEQUENCE [LARGE SCALE GENOMIC DNA]</scope>
    <source>
        <strain evidence="1 2">NEAU-LLE</strain>
    </source>
</reference>
<comment type="caution">
    <text evidence="1">The sequence shown here is derived from an EMBL/GenBank/DDBJ whole genome shotgun (WGS) entry which is preliminary data.</text>
</comment>
<sequence length="227" mass="25796">MPPIEPVSSRFVGEPRLLRLLADTDGDLLLSQELFAWNVRASGAAMEAIHVFELILRNAIDRELRTWNEGMDGTPEWLLHPHPYLLRALNPSELSKTVSRARRIAAEHGRPVNHDDVLAQMSLGAWRYILPSKANKSKQKLWKVAIKNAFPAWPGNWPAESIVTRVANVHGLRNRVAHLEPLHRYDLRRVRRDMRSVCHAVGPDAARFFVQTERLLPIIESNPASPI</sequence>
<dbReference type="EMBL" id="QUAB01000048">
    <property type="protein sequence ID" value="REJ03929.1"/>
    <property type="molecule type" value="Genomic_DNA"/>
</dbReference>
<proteinExistence type="predicted"/>
<gene>
    <name evidence="1" type="ORF">DY023_16570</name>
</gene>
<protein>
    <recommendedName>
        <fullName evidence="3">Abi-like protein</fullName>
    </recommendedName>
</protein>
<evidence type="ECO:0000313" key="1">
    <source>
        <dbReference type="EMBL" id="REJ03929.1"/>
    </source>
</evidence>
<evidence type="ECO:0008006" key="3">
    <source>
        <dbReference type="Google" id="ProtNLM"/>
    </source>
</evidence>
<organism evidence="1 2">
    <name type="scientific">Microbacterium bovistercoris</name>
    <dbReference type="NCBI Taxonomy" id="2293570"/>
    <lineage>
        <taxon>Bacteria</taxon>
        <taxon>Bacillati</taxon>
        <taxon>Actinomycetota</taxon>
        <taxon>Actinomycetes</taxon>
        <taxon>Micrococcales</taxon>
        <taxon>Microbacteriaceae</taxon>
        <taxon>Microbacterium</taxon>
    </lineage>
</organism>
<evidence type="ECO:0000313" key="2">
    <source>
        <dbReference type="Proteomes" id="UP000262172"/>
    </source>
</evidence>
<name>A0A371NQH0_9MICO</name>
<accession>A0A371NQH0</accession>
<dbReference type="RefSeq" id="WP_220347359.1">
    <property type="nucleotide sequence ID" value="NZ_QUAB01000048.1"/>
</dbReference>
<dbReference type="AlphaFoldDB" id="A0A371NQH0"/>
<keyword evidence="2" id="KW-1185">Reference proteome</keyword>